<dbReference type="InterPro" id="IPR001455">
    <property type="entry name" value="TusA-like"/>
</dbReference>
<dbReference type="Pfam" id="PF01206">
    <property type="entry name" value="TusA"/>
    <property type="match status" value="1"/>
</dbReference>
<gene>
    <name evidence="2" type="ORF">METZ01_LOCUS127160</name>
</gene>
<dbReference type="SUPFAM" id="SSF64307">
    <property type="entry name" value="SirA-like"/>
    <property type="match status" value="1"/>
</dbReference>
<dbReference type="InterPro" id="IPR036868">
    <property type="entry name" value="TusA-like_sf"/>
</dbReference>
<evidence type="ECO:0000259" key="1">
    <source>
        <dbReference type="Pfam" id="PF01206"/>
    </source>
</evidence>
<accession>A0A381YB41</accession>
<evidence type="ECO:0000313" key="2">
    <source>
        <dbReference type="EMBL" id="SVA74306.1"/>
    </source>
</evidence>
<protein>
    <recommendedName>
        <fullName evidence="1">UPF0033 domain-containing protein</fullName>
    </recommendedName>
</protein>
<name>A0A381YB41_9ZZZZ</name>
<dbReference type="EMBL" id="UINC01017820">
    <property type="protein sequence ID" value="SVA74306.1"/>
    <property type="molecule type" value="Genomic_DNA"/>
</dbReference>
<dbReference type="AlphaFoldDB" id="A0A381YB41"/>
<dbReference type="Gene3D" id="3.30.110.40">
    <property type="entry name" value="TusA-like domain"/>
    <property type="match status" value="1"/>
</dbReference>
<proteinExistence type="predicted"/>
<reference evidence="2" key="1">
    <citation type="submission" date="2018-05" db="EMBL/GenBank/DDBJ databases">
        <authorList>
            <person name="Lanie J.A."/>
            <person name="Ng W.-L."/>
            <person name="Kazmierczak K.M."/>
            <person name="Andrzejewski T.M."/>
            <person name="Davidsen T.M."/>
            <person name="Wayne K.J."/>
            <person name="Tettelin H."/>
            <person name="Glass J.I."/>
            <person name="Rusch D."/>
            <person name="Podicherti R."/>
            <person name="Tsui H.-C.T."/>
            <person name="Winkler M.E."/>
        </authorList>
    </citation>
    <scope>NUCLEOTIDE SEQUENCE</scope>
</reference>
<feature type="domain" description="UPF0033" evidence="1">
    <location>
        <begin position="11"/>
        <end position="80"/>
    </location>
</feature>
<organism evidence="2">
    <name type="scientific">marine metagenome</name>
    <dbReference type="NCBI Taxonomy" id="408172"/>
    <lineage>
        <taxon>unclassified sequences</taxon>
        <taxon>metagenomes</taxon>
        <taxon>ecological metagenomes</taxon>
    </lineage>
</organism>
<sequence>MEESIMEMFKTLDIRGLSFFKAYQLASAEFRRIKKNGILELIVDKKKNFTEDFSKWAKSQGCKISDIEDDHRMVRLFIRKGSRAA</sequence>